<dbReference type="InterPro" id="IPR013976">
    <property type="entry name" value="HDOD"/>
</dbReference>
<dbReference type="KEGG" id="pais:PFX98_15555"/>
<dbReference type="InterPro" id="IPR052340">
    <property type="entry name" value="RNase_Y/CdgJ"/>
</dbReference>
<dbReference type="RefSeq" id="WP_285231396.1">
    <property type="nucleotide sequence ID" value="NZ_CP116346.1"/>
</dbReference>
<dbReference type="SUPFAM" id="SSF109604">
    <property type="entry name" value="HD-domain/PDEase-like"/>
    <property type="match status" value="1"/>
</dbReference>
<dbReference type="AlphaFoldDB" id="A0AA95SJT1"/>
<evidence type="ECO:0000259" key="1">
    <source>
        <dbReference type="PROSITE" id="PS51833"/>
    </source>
</evidence>
<accession>A0AA95SJT1</accession>
<keyword evidence="3" id="KW-1185">Reference proteome</keyword>
<dbReference type="PANTHER" id="PTHR33525">
    <property type="match status" value="1"/>
</dbReference>
<dbReference type="Pfam" id="PF08668">
    <property type="entry name" value="HDOD"/>
    <property type="match status" value="1"/>
</dbReference>
<dbReference type="Proteomes" id="UP001177769">
    <property type="component" value="Chromosome"/>
</dbReference>
<dbReference type="Gene3D" id="1.10.3210.10">
    <property type="entry name" value="Hypothetical protein af1432"/>
    <property type="match status" value="1"/>
</dbReference>
<evidence type="ECO:0000313" key="2">
    <source>
        <dbReference type="EMBL" id="WIT10328.1"/>
    </source>
</evidence>
<reference evidence="2" key="1">
    <citation type="submission" date="2023-01" db="EMBL/GenBank/DDBJ databases">
        <title>Whole genome sequence of Paucibacter sp. S2-9 isolated from pond sediment.</title>
        <authorList>
            <person name="Jung J.Y."/>
        </authorList>
    </citation>
    <scope>NUCLEOTIDE SEQUENCE</scope>
    <source>
        <strain evidence="2">S2-9</strain>
    </source>
</reference>
<dbReference type="EMBL" id="CP116346">
    <property type="protein sequence ID" value="WIT10328.1"/>
    <property type="molecule type" value="Genomic_DNA"/>
</dbReference>
<evidence type="ECO:0000313" key="3">
    <source>
        <dbReference type="Proteomes" id="UP001177769"/>
    </source>
</evidence>
<dbReference type="PANTHER" id="PTHR33525:SF4">
    <property type="entry name" value="CYCLIC DI-GMP PHOSPHODIESTERASE CDGJ"/>
    <property type="match status" value="1"/>
</dbReference>
<feature type="domain" description="HDOD" evidence="1">
    <location>
        <begin position="194"/>
        <end position="384"/>
    </location>
</feature>
<sequence>MSNHHSILGSLALGYTPMVDKQRLIEASRLTVFPLRPDAKLDAAELLAAVQDVWPAGGAPVVLNILNEGLLKDLLASPLPKNISLELPSFMAGDASLAESLAARAAEGLGLILKGRPHGAMPPGFKQVVLDLDEERANAAGTHQLPAGGRLLFTGVHSAADFDECFRRGAQSVLGWPIHGEFEAPATPSAKTEIQADLQVIVELMSRVDQGEDIVRLEQTLKRDPSLAFKLLRYLNSAAFGLPVEVTSFRHAIMLLGYPRLKRWLALLLTTASKDHNMRPVMHAALRRGLLLEDLAKGMSDAELRDEMFICGLFSLLDHMLKQPFDKLLQSIPMPERVRQALVDKTGPYQPYLELIHAIESESVFDYRSAAEKLMLGAEEINHALLRALSKAAQLE</sequence>
<name>A0AA95SJT1_9BURK</name>
<protein>
    <submittedName>
        <fullName evidence="2">HDOD domain-containing protein</fullName>
    </submittedName>
</protein>
<gene>
    <name evidence="2" type="ORF">PFX98_15555</name>
</gene>
<organism evidence="2 3">
    <name type="scientific">Paucibacter sediminis</name>
    <dbReference type="NCBI Taxonomy" id="3019553"/>
    <lineage>
        <taxon>Bacteria</taxon>
        <taxon>Pseudomonadati</taxon>
        <taxon>Pseudomonadota</taxon>
        <taxon>Betaproteobacteria</taxon>
        <taxon>Burkholderiales</taxon>
        <taxon>Sphaerotilaceae</taxon>
        <taxon>Roseateles</taxon>
    </lineage>
</organism>
<proteinExistence type="predicted"/>
<dbReference type="PROSITE" id="PS51833">
    <property type="entry name" value="HDOD"/>
    <property type="match status" value="1"/>
</dbReference>